<keyword evidence="2" id="KW-1185">Reference proteome</keyword>
<accession>A0ABT6FIX6</accession>
<comment type="caution">
    <text evidence="1">The sequence shown here is derived from an EMBL/GenBank/DDBJ whole genome shotgun (WGS) entry which is preliminary data.</text>
</comment>
<dbReference type="EMBL" id="JARRAG010000002">
    <property type="protein sequence ID" value="MDG3007505.1"/>
    <property type="molecule type" value="Genomic_DNA"/>
</dbReference>
<dbReference type="Proteomes" id="UP001216907">
    <property type="component" value="Unassembled WGS sequence"/>
</dbReference>
<sequence length="193" mass="20787">MSDPIEAVLSNWIEQALSPVGRLPEGTTPAAWVAARFTAWWRGRADEALCDALAATTATRAELMRLGGWDAFGEALHRLTHVEDALGDVEATFGPPGPTRDERDRAMRALARSVVEAAAFLELADDDMVHPDAAVGALEGIGRELSDAGPVAKAALREAVDALLADERSDGRPRSEYVEFLESFMTSFGLHED</sequence>
<dbReference type="RefSeq" id="WP_277863783.1">
    <property type="nucleotide sequence ID" value="NZ_JARRAG010000002.1"/>
</dbReference>
<protein>
    <submittedName>
        <fullName evidence="1">Uncharacterized protein</fullName>
    </submittedName>
</protein>
<organism evidence="1 2">
    <name type="scientific">Paludisphaera mucosa</name>
    <dbReference type="NCBI Taxonomy" id="3030827"/>
    <lineage>
        <taxon>Bacteria</taxon>
        <taxon>Pseudomonadati</taxon>
        <taxon>Planctomycetota</taxon>
        <taxon>Planctomycetia</taxon>
        <taxon>Isosphaerales</taxon>
        <taxon>Isosphaeraceae</taxon>
        <taxon>Paludisphaera</taxon>
    </lineage>
</organism>
<gene>
    <name evidence="1" type="ORF">PZE19_27390</name>
</gene>
<reference evidence="1 2" key="1">
    <citation type="submission" date="2023-03" db="EMBL/GenBank/DDBJ databases">
        <title>Paludisphaera mucosa sp. nov. a novel planctomycete from northern fen.</title>
        <authorList>
            <person name="Ivanova A."/>
        </authorList>
    </citation>
    <scope>NUCLEOTIDE SEQUENCE [LARGE SCALE GENOMIC DNA]</scope>
    <source>
        <strain evidence="1 2">Pla2</strain>
    </source>
</reference>
<evidence type="ECO:0000313" key="2">
    <source>
        <dbReference type="Proteomes" id="UP001216907"/>
    </source>
</evidence>
<proteinExistence type="predicted"/>
<evidence type="ECO:0000313" key="1">
    <source>
        <dbReference type="EMBL" id="MDG3007505.1"/>
    </source>
</evidence>
<name>A0ABT6FIX6_9BACT</name>